<sequence length="309" mass="33588">MSGYQLRMIREKLETVSGTDAAPGPEDAVLCRNLTMRPLEGDWQEQDFATGREGAQPEDLYNLHAAVEYEVEATPSGAAGTPPRVRRQLISSGLSETVVTGASVGYSPTPAGEAIPSTTLQMRNGLIQQNVVGCRGSFGFTAEVRRRAFFSFNRRGRYGAPANHVAAAHDFTSWGRSLECTPENMQAFTLGGTRLCVRSFSLTDGRQPQVDKYMNCGGTDLGDRRFSGRMQIKWPTLAAKDILGLTRTGTTQALVFELGTTVGSRLRIAAPRVQMKFAGEENIDGDLGASIDLVFLPDQGDDDILIEFL</sequence>
<comment type="caution">
    <text evidence="1">The sequence shown here is derived from an EMBL/GenBank/DDBJ whole genome shotgun (WGS) entry which is preliminary data.</text>
</comment>
<proteinExistence type="predicted"/>
<evidence type="ECO:0008006" key="3">
    <source>
        <dbReference type="Google" id="ProtNLM"/>
    </source>
</evidence>
<name>A0A099GK95_9RHOB</name>
<evidence type="ECO:0000313" key="2">
    <source>
        <dbReference type="Proteomes" id="UP000029858"/>
    </source>
</evidence>
<dbReference type="Pfam" id="PF18906">
    <property type="entry name" value="Phage_tube_2"/>
    <property type="match status" value="1"/>
</dbReference>
<protein>
    <recommendedName>
        <fullName evidence="3">Phage tail protein</fullName>
    </recommendedName>
</protein>
<dbReference type="AlphaFoldDB" id="A0A099GK95"/>
<dbReference type="RefSeq" id="WP_036707358.1">
    <property type="nucleotide sequence ID" value="NZ_JRKQ01000008.1"/>
</dbReference>
<reference evidence="1 2" key="2">
    <citation type="submission" date="2014-10" db="EMBL/GenBank/DDBJ databases">
        <title>Paracoccus sanguinis sp. nov., isolated from clinical specimens of New York State patients.</title>
        <authorList>
            <person name="Mingle L.A."/>
            <person name="Cole J.A."/>
            <person name="Lapierre P."/>
            <person name="Musser K.A."/>
        </authorList>
    </citation>
    <scope>NUCLEOTIDE SEQUENCE [LARGE SCALE GENOMIC DNA]</scope>
    <source>
        <strain evidence="1 2">5503</strain>
    </source>
</reference>
<gene>
    <name evidence="1" type="ORF">IX56_03185</name>
</gene>
<reference evidence="1 2" key="1">
    <citation type="submission" date="2014-09" db="EMBL/GenBank/DDBJ databases">
        <authorList>
            <person name="McGinnis J.M."/>
            <person name="Wolfgang W.J."/>
        </authorList>
    </citation>
    <scope>NUCLEOTIDE SEQUENCE [LARGE SCALE GENOMIC DNA]</scope>
    <source>
        <strain evidence="1 2">5503</strain>
    </source>
</reference>
<dbReference type="EMBL" id="JRKQ01000008">
    <property type="protein sequence ID" value="KGJ23275.1"/>
    <property type="molecule type" value="Genomic_DNA"/>
</dbReference>
<evidence type="ECO:0000313" key="1">
    <source>
        <dbReference type="EMBL" id="KGJ23275.1"/>
    </source>
</evidence>
<dbReference type="InterPro" id="IPR044000">
    <property type="entry name" value="Phage_tube_2"/>
</dbReference>
<accession>A0A099GK95</accession>
<dbReference type="Proteomes" id="UP000029858">
    <property type="component" value="Unassembled WGS sequence"/>
</dbReference>
<organism evidence="1 2">
    <name type="scientific">Paracoccus sanguinis</name>
    <dbReference type="NCBI Taxonomy" id="1545044"/>
    <lineage>
        <taxon>Bacteria</taxon>
        <taxon>Pseudomonadati</taxon>
        <taxon>Pseudomonadota</taxon>
        <taxon>Alphaproteobacteria</taxon>
        <taxon>Rhodobacterales</taxon>
        <taxon>Paracoccaceae</taxon>
        <taxon>Paracoccus</taxon>
    </lineage>
</organism>